<dbReference type="AlphaFoldDB" id="A0A1Y2M9W8"/>
<reference evidence="1 2" key="1">
    <citation type="journal article" date="2017" name="Genome Announc.">
        <title>Genome sequence of the saprophytic ascomycete Epicoccum nigrum ICMP 19927 strain isolated from New Zealand.</title>
        <authorList>
            <person name="Fokin M."/>
            <person name="Fleetwood D."/>
            <person name="Weir B.S."/>
            <person name="Villas-Boas S.G."/>
        </authorList>
    </citation>
    <scope>NUCLEOTIDE SEQUENCE [LARGE SCALE GENOMIC DNA]</scope>
    <source>
        <strain evidence="1 2">ICMP 19927</strain>
    </source>
</reference>
<evidence type="ECO:0000313" key="1">
    <source>
        <dbReference type="EMBL" id="OSS52926.1"/>
    </source>
</evidence>
<evidence type="ECO:0008006" key="3">
    <source>
        <dbReference type="Google" id="ProtNLM"/>
    </source>
</evidence>
<evidence type="ECO:0000313" key="2">
    <source>
        <dbReference type="Proteomes" id="UP000193240"/>
    </source>
</evidence>
<name>A0A1Y2M9W8_EPING</name>
<sequence>MTLACLTAALSLRIDIINSFNNMATTQQQQQQLELAYEKYRYEALFGAWLLVTGATFMRIKRQPYSMRLKVEQYESIFKGTSLGAIVLGIGMSPKRGLRRVA</sequence>
<proteinExistence type="predicted"/>
<protein>
    <recommendedName>
        <fullName evidence="3">HIG1 domain-containing protein</fullName>
    </recommendedName>
</protein>
<dbReference type="Proteomes" id="UP000193240">
    <property type="component" value="Unassembled WGS sequence"/>
</dbReference>
<dbReference type="EMBL" id="KZ107839">
    <property type="protein sequence ID" value="OSS52926.1"/>
    <property type="molecule type" value="Genomic_DNA"/>
</dbReference>
<accession>A0A1Y2M9W8</accession>
<organism evidence="1 2">
    <name type="scientific">Epicoccum nigrum</name>
    <name type="common">Soil fungus</name>
    <name type="synonym">Epicoccum purpurascens</name>
    <dbReference type="NCBI Taxonomy" id="105696"/>
    <lineage>
        <taxon>Eukaryota</taxon>
        <taxon>Fungi</taxon>
        <taxon>Dikarya</taxon>
        <taxon>Ascomycota</taxon>
        <taxon>Pezizomycotina</taxon>
        <taxon>Dothideomycetes</taxon>
        <taxon>Pleosporomycetidae</taxon>
        <taxon>Pleosporales</taxon>
        <taxon>Pleosporineae</taxon>
        <taxon>Didymellaceae</taxon>
        <taxon>Epicoccum</taxon>
    </lineage>
</organism>
<keyword evidence="2" id="KW-1185">Reference proteome</keyword>
<dbReference type="InParanoid" id="A0A1Y2M9W8"/>
<gene>
    <name evidence="1" type="ORF">B5807_02926</name>
</gene>